<sequence length="101" mass="10921">MKHSLWLGALLFLGSVSAYAAPDSCERVKNDIQQRIINNGVPETDFTLTIEPNDQSSASGAQVVGHCSNDNWKIVYTRTRGSANSQSGEITPQESDKPAAQ</sequence>
<organism evidence="3 4">
    <name type="scientific">Kluyvera intermedia</name>
    <name type="common">Enterobacter intermedius</name>
    <dbReference type="NCBI Taxonomy" id="61648"/>
    <lineage>
        <taxon>Bacteria</taxon>
        <taxon>Pseudomonadati</taxon>
        <taxon>Pseudomonadota</taxon>
        <taxon>Gammaproteobacteria</taxon>
        <taxon>Enterobacterales</taxon>
        <taxon>Enterobacteriaceae</taxon>
        <taxon>Kluyvera</taxon>
    </lineage>
</organism>
<protein>
    <submittedName>
        <fullName evidence="3">DUF1161 domain-containing protein</fullName>
    </submittedName>
</protein>
<dbReference type="AlphaFoldDB" id="A0A9P3WGJ4"/>
<keyword evidence="2" id="KW-0732">Signal</keyword>
<feature type="region of interest" description="Disordered" evidence="1">
    <location>
        <begin position="78"/>
        <end position="101"/>
    </location>
</feature>
<reference evidence="3" key="2">
    <citation type="submission" date="2020-10" db="EMBL/GenBank/DDBJ databases">
        <authorList>
            <consortium name="NCBI Pathogen Detection Project"/>
        </authorList>
    </citation>
    <scope>NUCLEOTIDE SEQUENCE</scope>
    <source>
        <strain evidence="3">CAVp300</strain>
    </source>
</reference>
<gene>
    <name evidence="3" type="ORF">I8531_003249</name>
</gene>
<comment type="caution">
    <text evidence="3">The sequence shown here is derived from an EMBL/GenBank/DDBJ whole genome shotgun (WGS) entry which is preliminary data.</text>
</comment>
<name>A0A9P3WGJ4_KLUIN</name>
<evidence type="ECO:0000256" key="1">
    <source>
        <dbReference type="SAM" id="MobiDB-lite"/>
    </source>
</evidence>
<evidence type="ECO:0000256" key="2">
    <source>
        <dbReference type="SAM" id="SignalP"/>
    </source>
</evidence>
<feature type="chain" id="PRO_5040515497" evidence="2">
    <location>
        <begin position="21"/>
        <end position="101"/>
    </location>
</feature>
<dbReference type="InterPro" id="IPR010595">
    <property type="entry name" value="DUF1161"/>
</dbReference>
<proteinExistence type="predicted"/>
<feature type="compositionally biased region" description="Polar residues" evidence="1">
    <location>
        <begin position="79"/>
        <end position="93"/>
    </location>
</feature>
<dbReference type="Proteomes" id="UP000867740">
    <property type="component" value="Unassembled WGS sequence"/>
</dbReference>
<dbReference type="Pfam" id="PF06649">
    <property type="entry name" value="DUF1161"/>
    <property type="match status" value="1"/>
</dbReference>
<feature type="signal peptide" evidence="2">
    <location>
        <begin position="1"/>
        <end position="20"/>
    </location>
</feature>
<evidence type="ECO:0000313" key="4">
    <source>
        <dbReference type="Proteomes" id="UP000867740"/>
    </source>
</evidence>
<accession>A0A9P3WGJ4</accession>
<evidence type="ECO:0000313" key="3">
    <source>
        <dbReference type="EMBL" id="HAT3582922.1"/>
    </source>
</evidence>
<dbReference type="EMBL" id="DACSUM010000027">
    <property type="protein sequence ID" value="HAT3582922.1"/>
    <property type="molecule type" value="Genomic_DNA"/>
</dbReference>
<dbReference type="RefSeq" id="WP_047370181.1">
    <property type="nucleotide sequence ID" value="NZ_CABMNU010000005.1"/>
</dbReference>
<reference evidence="3" key="1">
    <citation type="journal article" date="2018" name="Genome Biol.">
        <title>SKESA: strategic k-mer extension for scrupulous assemblies.</title>
        <authorList>
            <person name="Souvorov A."/>
            <person name="Agarwala R."/>
            <person name="Lipman D.J."/>
        </authorList>
    </citation>
    <scope>NUCLEOTIDE SEQUENCE</scope>
    <source>
        <strain evidence="3">CAVp300</strain>
    </source>
</reference>